<comment type="function">
    <text evidence="10">One of several proteins that assist in the late maturation steps of the functional core of the 30S ribosomal subunit. Helps release RbfA from mature subunits. May play a role in the assembly of ribosomal proteins into the subunit. Circularly permuted GTPase that catalyzes slow GTP hydrolysis, GTPase activity is stimulated by the 30S ribosomal subunit.</text>
</comment>
<dbReference type="PROSITE" id="PS51721">
    <property type="entry name" value="G_CP"/>
    <property type="match status" value="1"/>
</dbReference>
<evidence type="ECO:0000256" key="9">
    <source>
        <dbReference type="ARBA" id="ARBA00023134"/>
    </source>
</evidence>
<evidence type="ECO:0000256" key="3">
    <source>
        <dbReference type="ARBA" id="ARBA00022723"/>
    </source>
</evidence>
<evidence type="ECO:0000256" key="5">
    <source>
        <dbReference type="ARBA" id="ARBA00022741"/>
    </source>
</evidence>
<comment type="cofactor">
    <cofactor evidence="10">
        <name>Zn(2+)</name>
        <dbReference type="ChEBI" id="CHEBI:29105"/>
    </cofactor>
    <text evidence="10">Binds 1 zinc ion per subunit.</text>
</comment>
<dbReference type="HAMAP" id="MF_01820">
    <property type="entry name" value="GTPase_RsgA"/>
    <property type="match status" value="1"/>
</dbReference>
<organism evidence="13 14">
    <name type="scientific">Paenactinomyces guangxiensis</name>
    <dbReference type="NCBI Taxonomy" id="1490290"/>
    <lineage>
        <taxon>Bacteria</taxon>
        <taxon>Bacillati</taxon>
        <taxon>Bacillota</taxon>
        <taxon>Bacilli</taxon>
        <taxon>Bacillales</taxon>
        <taxon>Thermoactinomycetaceae</taxon>
        <taxon>Paenactinomyces</taxon>
    </lineage>
</organism>
<protein>
    <recommendedName>
        <fullName evidence="10">Small ribosomal subunit biogenesis GTPase RsgA</fullName>
        <ecNumber evidence="10">3.6.1.-</ecNumber>
    </recommendedName>
</protein>
<dbReference type="Pfam" id="PF03193">
    <property type="entry name" value="RsgA_GTPase"/>
    <property type="match status" value="1"/>
</dbReference>
<comment type="subcellular location">
    <subcellularLocation>
        <location evidence="10">Cytoplasm</location>
    </subcellularLocation>
</comment>
<feature type="domain" description="CP-type G" evidence="12">
    <location>
        <begin position="104"/>
        <end position="259"/>
    </location>
</feature>
<feature type="binding site" evidence="10">
    <location>
        <position position="287"/>
    </location>
    <ligand>
        <name>Zn(2+)</name>
        <dbReference type="ChEBI" id="CHEBI:29105"/>
    </ligand>
</feature>
<dbReference type="GO" id="GO:0046872">
    <property type="term" value="F:metal ion binding"/>
    <property type="evidence" value="ECO:0007669"/>
    <property type="project" value="UniProtKB-KW"/>
</dbReference>
<evidence type="ECO:0000313" key="14">
    <source>
        <dbReference type="Proteomes" id="UP000535491"/>
    </source>
</evidence>
<evidence type="ECO:0000256" key="6">
    <source>
        <dbReference type="ARBA" id="ARBA00022801"/>
    </source>
</evidence>
<dbReference type="GO" id="GO:0003924">
    <property type="term" value="F:GTPase activity"/>
    <property type="evidence" value="ECO:0007669"/>
    <property type="project" value="UniProtKB-UniRule"/>
</dbReference>
<dbReference type="PROSITE" id="PS50936">
    <property type="entry name" value="ENGC_GTPASE"/>
    <property type="match status" value="1"/>
</dbReference>
<keyword evidence="6 10" id="KW-0378">Hydrolase</keyword>
<feature type="domain" description="EngC GTPase" evidence="11">
    <location>
        <begin position="110"/>
        <end position="257"/>
    </location>
</feature>
<dbReference type="GO" id="GO:0042274">
    <property type="term" value="P:ribosomal small subunit biogenesis"/>
    <property type="evidence" value="ECO:0007669"/>
    <property type="project" value="UniProtKB-UniRule"/>
</dbReference>
<evidence type="ECO:0000256" key="10">
    <source>
        <dbReference type="HAMAP-Rule" id="MF_01820"/>
    </source>
</evidence>
<feature type="binding site" evidence="10">
    <location>
        <position position="289"/>
    </location>
    <ligand>
        <name>Zn(2+)</name>
        <dbReference type="ChEBI" id="CHEBI:29105"/>
    </ligand>
</feature>
<evidence type="ECO:0000256" key="8">
    <source>
        <dbReference type="ARBA" id="ARBA00022884"/>
    </source>
</evidence>
<name>A0A7W1WQM2_9BACL</name>
<dbReference type="InterPro" id="IPR012340">
    <property type="entry name" value="NA-bd_OB-fold"/>
</dbReference>
<feature type="binding site" evidence="10">
    <location>
        <position position="282"/>
    </location>
    <ligand>
        <name>Zn(2+)</name>
        <dbReference type="ChEBI" id="CHEBI:29105"/>
    </ligand>
</feature>
<comment type="caution">
    <text evidence="13">The sequence shown here is derived from an EMBL/GenBank/DDBJ whole genome shotgun (WGS) entry which is preliminary data.</text>
</comment>
<evidence type="ECO:0000256" key="2">
    <source>
        <dbReference type="ARBA" id="ARBA00022517"/>
    </source>
</evidence>
<dbReference type="CDD" id="cd01854">
    <property type="entry name" value="YjeQ_EngC"/>
    <property type="match status" value="1"/>
</dbReference>
<feature type="binding site" evidence="10">
    <location>
        <position position="295"/>
    </location>
    <ligand>
        <name>Zn(2+)</name>
        <dbReference type="ChEBI" id="CHEBI:29105"/>
    </ligand>
</feature>
<dbReference type="PANTHER" id="PTHR32120:SF10">
    <property type="entry name" value="SMALL RIBOSOMAL SUBUNIT BIOGENESIS GTPASE RSGA"/>
    <property type="match status" value="1"/>
</dbReference>
<dbReference type="EC" id="3.6.1.-" evidence="10"/>
<dbReference type="SUPFAM" id="SSF52540">
    <property type="entry name" value="P-loop containing nucleoside triphosphate hydrolases"/>
    <property type="match status" value="1"/>
</dbReference>
<dbReference type="Gene3D" id="1.10.40.50">
    <property type="entry name" value="Probable gtpase engc, domain 3"/>
    <property type="match status" value="1"/>
</dbReference>
<proteinExistence type="inferred from homology"/>
<dbReference type="Proteomes" id="UP000535491">
    <property type="component" value="Unassembled WGS sequence"/>
</dbReference>
<keyword evidence="7 10" id="KW-0862">Zinc</keyword>
<dbReference type="InterPro" id="IPR027417">
    <property type="entry name" value="P-loop_NTPase"/>
</dbReference>
<feature type="binding site" evidence="10">
    <location>
        <begin position="149"/>
        <end position="152"/>
    </location>
    <ligand>
        <name>GTP</name>
        <dbReference type="ChEBI" id="CHEBI:37565"/>
    </ligand>
</feature>
<evidence type="ECO:0000256" key="7">
    <source>
        <dbReference type="ARBA" id="ARBA00022833"/>
    </source>
</evidence>
<keyword evidence="9 10" id="KW-0342">GTP-binding</keyword>
<keyword evidence="8 10" id="KW-0694">RNA-binding</keyword>
<keyword evidence="4 10" id="KW-0699">rRNA-binding</keyword>
<reference evidence="13 14" key="1">
    <citation type="submission" date="2020-07" db="EMBL/GenBank/DDBJ databases">
        <authorList>
            <person name="Feng H."/>
        </authorList>
    </citation>
    <scope>NUCLEOTIDE SEQUENCE [LARGE SCALE GENOMIC DNA]</scope>
    <source>
        <strain evidence="14">s-10</strain>
    </source>
</reference>
<evidence type="ECO:0000256" key="4">
    <source>
        <dbReference type="ARBA" id="ARBA00022730"/>
    </source>
</evidence>
<keyword evidence="2 10" id="KW-0690">Ribosome biogenesis</keyword>
<evidence type="ECO:0000313" key="13">
    <source>
        <dbReference type="EMBL" id="MBA4494227.1"/>
    </source>
</evidence>
<keyword evidence="1 10" id="KW-0963">Cytoplasm</keyword>
<gene>
    <name evidence="10 13" type="primary">rsgA</name>
    <name evidence="13" type="ORF">H1191_07905</name>
</gene>
<dbReference type="NCBIfam" id="TIGR00157">
    <property type="entry name" value="ribosome small subunit-dependent GTPase A"/>
    <property type="match status" value="1"/>
</dbReference>
<dbReference type="EMBL" id="JACEIQ010000006">
    <property type="protein sequence ID" value="MBA4494227.1"/>
    <property type="molecule type" value="Genomic_DNA"/>
</dbReference>
<evidence type="ECO:0000259" key="11">
    <source>
        <dbReference type="PROSITE" id="PS50936"/>
    </source>
</evidence>
<comment type="similarity">
    <text evidence="10">Belongs to the TRAFAC class YlqF/YawG GTPase family. RsgA subfamily.</text>
</comment>
<evidence type="ECO:0000256" key="1">
    <source>
        <dbReference type="ARBA" id="ARBA00022490"/>
    </source>
</evidence>
<feature type="binding site" evidence="10">
    <location>
        <begin position="201"/>
        <end position="209"/>
    </location>
    <ligand>
        <name>GTP</name>
        <dbReference type="ChEBI" id="CHEBI:37565"/>
    </ligand>
</feature>
<dbReference type="PANTHER" id="PTHR32120">
    <property type="entry name" value="SMALL RIBOSOMAL SUBUNIT BIOGENESIS GTPASE RSGA"/>
    <property type="match status" value="1"/>
</dbReference>
<dbReference type="GO" id="GO:0005737">
    <property type="term" value="C:cytoplasm"/>
    <property type="evidence" value="ECO:0007669"/>
    <property type="project" value="UniProtKB-SubCell"/>
</dbReference>
<sequence length="354" mass="40148">MNINNYGWNKTQELLEVQLKEEGYVLGRVLLEHQRLYRVITRQGEVLASISGKFRYEAIRRTDYPCVGDWIALVVREQEQRGTIHRVLPRSSRFSRKAAGTGHDEQLVATNVDTVFLVHALNQDFNIRRLERYLVMAWESGASPVIVLNKSDLCDQAEARRAEVETIALGVPIHTISAEKNMGLEELAPYLQSGKTVALLGSSGVGKSTLTNKLTGKKRQMTQSVREQDGKGRHTTTYRELIPLPGGGCIIDTPGMRELQLWDAPDGLNETFGDIDTLAEQCRFNDCTHLREPGCAVQAALTEGKLSRERFDSYCKLQRELAYLTRKENKQSQLAEKALWKKRTIQTKKHPKRR</sequence>
<keyword evidence="5 10" id="KW-0547">Nucleotide-binding</keyword>
<dbReference type="GO" id="GO:0019843">
    <property type="term" value="F:rRNA binding"/>
    <property type="evidence" value="ECO:0007669"/>
    <property type="project" value="UniProtKB-KW"/>
</dbReference>
<keyword evidence="14" id="KW-1185">Reference proteome</keyword>
<dbReference type="Gene3D" id="2.40.50.140">
    <property type="entry name" value="Nucleic acid-binding proteins"/>
    <property type="match status" value="1"/>
</dbReference>
<dbReference type="RefSeq" id="WP_181751471.1">
    <property type="nucleotide sequence ID" value="NZ_JACEIQ010000006.1"/>
</dbReference>
<dbReference type="Gene3D" id="3.40.50.300">
    <property type="entry name" value="P-loop containing nucleotide triphosphate hydrolases"/>
    <property type="match status" value="1"/>
</dbReference>
<evidence type="ECO:0000259" key="12">
    <source>
        <dbReference type="PROSITE" id="PS51721"/>
    </source>
</evidence>
<accession>A0A7W1WQM2</accession>
<dbReference type="InterPro" id="IPR004881">
    <property type="entry name" value="Ribosome_biogen_GTPase_RsgA"/>
</dbReference>
<dbReference type="InterPro" id="IPR030378">
    <property type="entry name" value="G_CP_dom"/>
</dbReference>
<dbReference type="SUPFAM" id="SSF50249">
    <property type="entry name" value="Nucleic acid-binding proteins"/>
    <property type="match status" value="1"/>
</dbReference>
<dbReference type="AlphaFoldDB" id="A0A7W1WQM2"/>
<comment type="subunit">
    <text evidence="10">Monomer. Associates with 30S ribosomal subunit, binds 16S rRNA.</text>
</comment>
<dbReference type="GO" id="GO:0005525">
    <property type="term" value="F:GTP binding"/>
    <property type="evidence" value="ECO:0007669"/>
    <property type="project" value="UniProtKB-UniRule"/>
</dbReference>
<dbReference type="InterPro" id="IPR010914">
    <property type="entry name" value="RsgA_GTPase_dom"/>
</dbReference>
<keyword evidence="3 10" id="KW-0479">Metal-binding</keyword>